<dbReference type="FunFam" id="3.40.1110.10:FF:000055">
    <property type="entry name" value="Phospholipid-transporting ATPase"/>
    <property type="match status" value="1"/>
</dbReference>
<dbReference type="Pfam" id="PF13246">
    <property type="entry name" value="Cation_ATPase"/>
    <property type="match status" value="1"/>
</dbReference>
<dbReference type="Pfam" id="PF16212">
    <property type="entry name" value="PhoLip_ATPase_C"/>
    <property type="match status" value="1"/>
</dbReference>
<dbReference type="EC" id="7.6.2.1" evidence="16"/>
<evidence type="ECO:0000256" key="6">
    <source>
        <dbReference type="ARBA" id="ARBA00022741"/>
    </source>
</evidence>
<keyword evidence="10 16" id="KW-1133">Transmembrane helix</keyword>
<dbReference type="FunFam" id="3.40.50.1000:FF:000001">
    <property type="entry name" value="Phospholipid-transporting ATPase IC"/>
    <property type="match status" value="1"/>
</dbReference>
<evidence type="ECO:0000256" key="10">
    <source>
        <dbReference type="ARBA" id="ARBA00022989"/>
    </source>
</evidence>
<protein>
    <recommendedName>
        <fullName evidence="16">Phospholipid-transporting ATPase</fullName>
        <ecNumber evidence="16">7.6.2.1</ecNumber>
    </recommendedName>
</protein>
<dbReference type="SUPFAM" id="SSF56784">
    <property type="entry name" value="HAD-like"/>
    <property type="match status" value="1"/>
</dbReference>
<dbReference type="PANTHER" id="PTHR24092:SF78">
    <property type="entry name" value="PHOSPHOLIPID-TRANSPORTING ATPASE IK"/>
    <property type="match status" value="1"/>
</dbReference>
<dbReference type="SUPFAM" id="SSF81660">
    <property type="entry name" value="Metal cation-transporting ATPase, ATP-binding domain N"/>
    <property type="match status" value="1"/>
</dbReference>
<dbReference type="InterPro" id="IPR006539">
    <property type="entry name" value="P-type_ATPase_IV"/>
</dbReference>
<evidence type="ECO:0000256" key="12">
    <source>
        <dbReference type="ARBA" id="ARBA00034036"/>
    </source>
</evidence>
<feature type="binding site" evidence="14">
    <location>
        <position position="426"/>
    </location>
    <ligand>
        <name>ATP</name>
        <dbReference type="ChEBI" id="CHEBI:30616"/>
    </ligand>
</feature>
<dbReference type="SFLD" id="SFLDG00002">
    <property type="entry name" value="C1.7:_P-type_atpase_like"/>
    <property type="match status" value="1"/>
</dbReference>
<dbReference type="AlphaFoldDB" id="A0AAV7L0J0"/>
<keyword evidence="9 16" id="KW-1278">Translocase</keyword>
<feature type="binding site" evidence="14">
    <location>
        <position position="700"/>
    </location>
    <ligand>
        <name>ATP</name>
        <dbReference type="ChEBI" id="CHEBI:30616"/>
    </ligand>
</feature>
<feature type="transmembrane region" description="Helical" evidence="16">
    <location>
        <begin position="1107"/>
        <end position="1131"/>
    </location>
</feature>
<comment type="similarity">
    <text evidence="3 16">Belongs to the cation transport ATPase (P-type) (TC 3.A.3) family. Type IV subfamily.</text>
</comment>
<keyword evidence="5 15" id="KW-0479">Metal-binding</keyword>
<reference evidence="19" key="1">
    <citation type="journal article" date="2022" name="bioRxiv">
        <title>Sequencing and chromosome-scale assembly of the giantPleurodeles waltlgenome.</title>
        <authorList>
            <person name="Brown T."/>
            <person name="Elewa A."/>
            <person name="Iarovenko S."/>
            <person name="Subramanian E."/>
            <person name="Araus A.J."/>
            <person name="Petzold A."/>
            <person name="Susuki M."/>
            <person name="Suzuki K.-i.T."/>
            <person name="Hayashi T."/>
            <person name="Toyoda A."/>
            <person name="Oliveira C."/>
            <person name="Osipova E."/>
            <person name="Leigh N.D."/>
            <person name="Simon A."/>
            <person name="Yun M.H."/>
        </authorList>
    </citation>
    <scope>NUCLEOTIDE SEQUENCE</scope>
    <source>
        <strain evidence="19">20211129_DDA</strain>
        <tissue evidence="19">Liver</tissue>
    </source>
</reference>
<evidence type="ECO:0000256" key="9">
    <source>
        <dbReference type="ARBA" id="ARBA00022967"/>
    </source>
</evidence>
<keyword evidence="11 16" id="KW-0472">Membrane</keyword>
<evidence type="ECO:0000256" key="11">
    <source>
        <dbReference type="ARBA" id="ARBA00023136"/>
    </source>
</evidence>
<dbReference type="GO" id="GO:0140326">
    <property type="term" value="F:ATPase-coupled intramembrane lipid transporter activity"/>
    <property type="evidence" value="ECO:0007669"/>
    <property type="project" value="UniProtKB-EC"/>
</dbReference>
<feature type="binding site" evidence="14">
    <location>
        <position position="839"/>
    </location>
    <ligand>
        <name>ATP</name>
        <dbReference type="ChEBI" id="CHEBI:30616"/>
    </ligand>
</feature>
<evidence type="ECO:0000256" key="5">
    <source>
        <dbReference type="ARBA" id="ARBA00022723"/>
    </source>
</evidence>
<dbReference type="SFLD" id="SFLDF00027">
    <property type="entry name" value="p-type_atpase"/>
    <property type="match status" value="1"/>
</dbReference>
<sequence>MASSILPFPGACDDVRMNGGGASGSPADKQPDFTWEVRAGDRLFHDRFKKRTFLCFNRPKYAGNEIKTSKYNFLTFLPLNLFEQFHRVANLYFLFVIVLQTVPAISTLPWFAIMLPLLCLLVVRGVRDLFDDIARHKSDSMINSRPCNILAEKSFSTKSWRDIRVGDIVCLKNDDFVPADLLLLQTSEPNSLCYVETADIDGETNLKFKQALMVTHTELSTVPALVEFNGSVICEEPNSKMHTFVGTLEWRGDKYPLDNEKMLLRGCKIRNTETCYGLVIYAGIDSKIMKNCGKINVKKTKLDLMTNQIVIIIFIVLVLTNICLAIAAGVWSKWFQEKHSYIPALGADITPAYDAFLIFWGYTILLSTIVPMSMFITLEFIHLVHSLLIGWDIEMYYAAKDTPAKARSTSLNDLLGQIEYIFSDKTGTLTQNIMTFKKCCINGRIYGTTSDSKNELQEVSFRWNPYADKKFRFHDQALVDMVRSDEEHVAKEFFRLLALCHTVMMEEKEGELVYQAASPDEEALVTAARNFGYVFLTRTQDTITVSELGVERTYQVLALLDFNSIRKRMSILVREPEGKIKLYTKGADSVILERLHPDCGNDDITEKALDMFATETLRTLCVACKEVEESVYNEWRQKHHEASVSLQNRAEQLDAIYDEIEGDLQLLGATAIEDKLQDGVPETIQLLKKGNIKVWVLTGDKQETAVNIGFSCRLLSEDMEILDEKEICDILEEYWEQNNNVTGSGVDLLCKSVSRKHRLSLQHGRMALVITGDFLGKILGTKDKKKKRKPSIVESWRRMCGLKRKMQQDDEEILKERAFVDLASRCQAVICCRVTPKQKAIVVQLVKRHQKATTLAIGDGANDVNMIKTADIGVGISGQEGTQAVQSSDYALAQFSYLQRLLLVHGRWSYLRICKFLRYFYYKTFASVLGHIWFACFNGFTALMVYDSWFITFYAVIFTAFPVLAMGLLEQDVSAKMSLKLPQLYKVGQSSSLFTYRTFLWSFFQGISTSLASFFIPYGAFKDTAGPEGVCDYQTFTVTMATAGVLAVTFEIILDISYWTAVSGLAVLISPLMYFLVSTMTQSFPLFKAAPEIFRFPEVNKNALSKLYIWLVILLAVAVSILPSLVGRFFVRMISNYPVQEAKEDPYRNKTVVENTVELSTHFKRNTSLRRSAYAFSHGEGYADLIVRGTSIRKKKSPNPTVQVDAGPCSED</sequence>
<dbReference type="InterPro" id="IPR008250">
    <property type="entry name" value="ATPase_P-typ_transduc_dom_A_sf"/>
</dbReference>
<evidence type="ECO:0000256" key="14">
    <source>
        <dbReference type="PIRSR" id="PIRSR606539-2"/>
    </source>
</evidence>
<dbReference type="EMBL" id="JANPWB010000016">
    <property type="protein sequence ID" value="KAJ1085062.1"/>
    <property type="molecule type" value="Genomic_DNA"/>
</dbReference>
<evidence type="ECO:0000256" key="13">
    <source>
        <dbReference type="PIRSR" id="PIRSR606539-1"/>
    </source>
</evidence>
<feature type="transmembrane region" description="Helical" evidence="16">
    <location>
        <begin position="355"/>
        <end position="378"/>
    </location>
</feature>
<name>A0AAV7L0J0_PLEWA</name>
<dbReference type="GO" id="GO:0005802">
    <property type="term" value="C:trans-Golgi network"/>
    <property type="evidence" value="ECO:0007669"/>
    <property type="project" value="TreeGrafter"/>
</dbReference>
<dbReference type="InterPro" id="IPR023214">
    <property type="entry name" value="HAD_sf"/>
</dbReference>
<feature type="active site" description="4-aspartylphosphate intermediate" evidence="13">
    <location>
        <position position="424"/>
    </location>
</feature>
<dbReference type="NCBIfam" id="TIGR01652">
    <property type="entry name" value="ATPase-Plipid"/>
    <property type="match status" value="1"/>
</dbReference>
<dbReference type="InterPro" id="IPR032630">
    <property type="entry name" value="P_typ_ATPase_c"/>
</dbReference>
<dbReference type="GO" id="GO:0007030">
    <property type="term" value="P:Golgi organization"/>
    <property type="evidence" value="ECO:0007669"/>
    <property type="project" value="TreeGrafter"/>
</dbReference>
<dbReference type="InterPro" id="IPR018303">
    <property type="entry name" value="ATPase_P-typ_P_site"/>
</dbReference>
<dbReference type="SFLD" id="SFLDS00003">
    <property type="entry name" value="Haloacid_Dehalogenase"/>
    <property type="match status" value="1"/>
</dbReference>
<feature type="domain" description="P-type ATPase C-terminal" evidence="18">
    <location>
        <begin position="885"/>
        <end position="1135"/>
    </location>
</feature>
<feature type="binding site" evidence="14">
    <location>
        <position position="424"/>
    </location>
    <ligand>
        <name>ATP</name>
        <dbReference type="ChEBI" id="CHEBI:30616"/>
    </ligand>
</feature>
<proteinExistence type="inferred from homology"/>
<keyword evidence="7 14" id="KW-0067">ATP-binding</keyword>
<dbReference type="Gene3D" id="3.40.50.1000">
    <property type="entry name" value="HAD superfamily/HAD-like"/>
    <property type="match status" value="1"/>
</dbReference>
<feature type="binding site" evidence="14">
    <location>
        <position position="585"/>
    </location>
    <ligand>
        <name>ATP</name>
        <dbReference type="ChEBI" id="CHEBI:30616"/>
    </ligand>
</feature>
<feature type="transmembrane region" description="Helical" evidence="16">
    <location>
        <begin position="920"/>
        <end position="943"/>
    </location>
</feature>
<evidence type="ECO:0000256" key="7">
    <source>
        <dbReference type="ARBA" id="ARBA00022840"/>
    </source>
</evidence>
<feature type="binding site" evidence="15">
    <location>
        <position position="863"/>
    </location>
    <ligand>
        <name>Mg(2+)</name>
        <dbReference type="ChEBI" id="CHEBI:18420"/>
    </ligand>
</feature>
<dbReference type="Gene3D" id="3.40.1110.10">
    <property type="entry name" value="Calcium-transporting ATPase, cytoplasmic domain N"/>
    <property type="match status" value="1"/>
</dbReference>
<evidence type="ECO:0000256" key="15">
    <source>
        <dbReference type="PIRSR" id="PIRSR606539-3"/>
    </source>
</evidence>
<feature type="transmembrane region" description="Helical" evidence="16">
    <location>
        <begin position="949"/>
        <end position="969"/>
    </location>
</feature>
<dbReference type="GO" id="GO:0005886">
    <property type="term" value="C:plasma membrane"/>
    <property type="evidence" value="ECO:0007669"/>
    <property type="project" value="TreeGrafter"/>
</dbReference>
<feature type="binding site" evidence="14">
    <location>
        <position position="833"/>
    </location>
    <ligand>
        <name>ATP</name>
        <dbReference type="ChEBI" id="CHEBI:30616"/>
    </ligand>
</feature>
<keyword evidence="4 16" id="KW-0812">Transmembrane</keyword>
<dbReference type="InterPro" id="IPR032631">
    <property type="entry name" value="P-type_ATPase_N"/>
</dbReference>
<dbReference type="GO" id="GO:0016887">
    <property type="term" value="F:ATP hydrolysis activity"/>
    <property type="evidence" value="ECO:0007669"/>
    <property type="project" value="InterPro"/>
</dbReference>
<feature type="transmembrane region" description="Helical" evidence="16">
    <location>
        <begin position="91"/>
        <end position="123"/>
    </location>
</feature>
<comment type="caution">
    <text evidence="19">The sequence shown here is derived from an EMBL/GenBank/DDBJ whole genome shotgun (WGS) entry which is preliminary data.</text>
</comment>
<feature type="transmembrane region" description="Helical" evidence="16">
    <location>
        <begin position="999"/>
        <end position="1021"/>
    </location>
</feature>
<dbReference type="GO" id="GO:0045332">
    <property type="term" value="P:phospholipid translocation"/>
    <property type="evidence" value="ECO:0007669"/>
    <property type="project" value="TreeGrafter"/>
</dbReference>
<feature type="binding site" evidence="14">
    <location>
        <position position="862"/>
    </location>
    <ligand>
        <name>ATP</name>
        <dbReference type="ChEBI" id="CHEBI:30616"/>
    </ligand>
</feature>
<dbReference type="CDD" id="cd02073">
    <property type="entry name" value="P-type_ATPase_APLT_Dnf-like"/>
    <property type="match status" value="1"/>
</dbReference>
<comment type="catalytic activity">
    <reaction evidence="12 16">
        <text>ATP + H2O + phospholipidSide 1 = ADP + phosphate + phospholipidSide 2.</text>
        <dbReference type="EC" id="7.6.2.1"/>
    </reaction>
</comment>
<evidence type="ECO:0000256" key="2">
    <source>
        <dbReference type="ARBA" id="ARBA00004141"/>
    </source>
</evidence>
<dbReference type="InterPro" id="IPR023298">
    <property type="entry name" value="ATPase_P-typ_TM_dom_sf"/>
</dbReference>
<feature type="binding site" evidence="14">
    <location>
        <position position="699"/>
    </location>
    <ligand>
        <name>ATP</name>
        <dbReference type="ChEBI" id="CHEBI:30616"/>
    </ligand>
</feature>
<organism evidence="19 20">
    <name type="scientific">Pleurodeles waltl</name>
    <name type="common">Iberian ribbed newt</name>
    <dbReference type="NCBI Taxonomy" id="8319"/>
    <lineage>
        <taxon>Eukaryota</taxon>
        <taxon>Metazoa</taxon>
        <taxon>Chordata</taxon>
        <taxon>Craniata</taxon>
        <taxon>Vertebrata</taxon>
        <taxon>Euteleostomi</taxon>
        <taxon>Amphibia</taxon>
        <taxon>Batrachia</taxon>
        <taxon>Caudata</taxon>
        <taxon>Salamandroidea</taxon>
        <taxon>Salamandridae</taxon>
        <taxon>Pleurodelinae</taxon>
        <taxon>Pleurodeles</taxon>
    </lineage>
</organism>
<feature type="binding site" evidence="14">
    <location>
        <position position="618"/>
    </location>
    <ligand>
        <name>ATP</name>
        <dbReference type="ChEBI" id="CHEBI:30616"/>
    </ligand>
</feature>
<gene>
    <name evidence="19" type="ORF">NDU88_005195</name>
</gene>
<dbReference type="NCBIfam" id="TIGR01494">
    <property type="entry name" value="ATPase_P-type"/>
    <property type="match status" value="1"/>
</dbReference>
<dbReference type="InterPro" id="IPR044492">
    <property type="entry name" value="P_typ_ATPase_HD_dom"/>
</dbReference>
<feature type="transmembrane region" description="Helical" evidence="16">
    <location>
        <begin position="1065"/>
        <end position="1087"/>
    </location>
</feature>
<feature type="transmembrane region" description="Helical" evidence="16">
    <location>
        <begin position="1033"/>
        <end position="1053"/>
    </location>
</feature>
<evidence type="ECO:0000259" key="17">
    <source>
        <dbReference type="Pfam" id="PF16209"/>
    </source>
</evidence>
<feature type="binding site" evidence="15">
    <location>
        <position position="426"/>
    </location>
    <ligand>
        <name>Mg(2+)</name>
        <dbReference type="ChEBI" id="CHEBI:18420"/>
    </ligand>
</feature>
<keyword evidence="6 14" id="KW-0547">Nucleotide-binding</keyword>
<dbReference type="Proteomes" id="UP001066276">
    <property type="component" value="Chromosome 12"/>
</dbReference>
<evidence type="ECO:0000256" key="3">
    <source>
        <dbReference type="ARBA" id="ARBA00008109"/>
    </source>
</evidence>
<feature type="binding site" evidence="15">
    <location>
        <position position="424"/>
    </location>
    <ligand>
        <name>Mg(2+)</name>
        <dbReference type="ChEBI" id="CHEBI:18420"/>
    </ligand>
</feature>
<evidence type="ECO:0000259" key="18">
    <source>
        <dbReference type="Pfam" id="PF16212"/>
    </source>
</evidence>
<evidence type="ECO:0000256" key="16">
    <source>
        <dbReference type="RuleBase" id="RU362033"/>
    </source>
</evidence>
<dbReference type="InterPro" id="IPR001757">
    <property type="entry name" value="P_typ_ATPase"/>
</dbReference>
<keyword evidence="20" id="KW-1185">Reference proteome</keyword>
<dbReference type="Gene3D" id="2.70.150.10">
    <property type="entry name" value="Calcium-transporting ATPase, cytoplasmic transduction domain A"/>
    <property type="match status" value="1"/>
</dbReference>
<dbReference type="PROSITE" id="PS00154">
    <property type="entry name" value="ATPASE_E1_E2"/>
    <property type="match status" value="1"/>
</dbReference>
<feature type="binding site" evidence="14">
    <location>
        <position position="521"/>
    </location>
    <ligand>
        <name>ATP</name>
        <dbReference type="ChEBI" id="CHEBI:30616"/>
    </ligand>
</feature>
<feature type="binding site" evidence="14">
    <location>
        <position position="425"/>
    </location>
    <ligand>
        <name>ATP</name>
        <dbReference type="ChEBI" id="CHEBI:30616"/>
    </ligand>
</feature>
<dbReference type="GO" id="GO:0000287">
    <property type="term" value="F:magnesium ion binding"/>
    <property type="evidence" value="ECO:0007669"/>
    <property type="project" value="UniProtKB-UniRule"/>
</dbReference>
<feature type="domain" description="P-type ATPase N-terminal" evidence="17">
    <location>
        <begin position="58"/>
        <end position="112"/>
    </location>
</feature>
<accession>A0AAV7L0J0</accession>
<dbReference type="PRINTS" id="PR00119">
    <property type="entry name" value="CATATPASE"/>
</dbReference>
<feature type="binding site" evidence="14">
    <location>
        <position position="562"/>
    </location>
    <ligand>
        <name>ATP</name>
        <dbReference type="ChEBI" id="CHEBI:30616"/>
    </ligand>
</feature>
<dbReference type="GO" id="GO:0005524">
    <property type="term" value="F:ATP binding"/>
    <property type="evidence" value="ECO:0007669"/>
    <property type="project" value="UniProtKB-UniRule"/>
</dbReference>
<dbReference type="SUPFAM" id="SSF81665">
    <property type="entry name" value="Calcium ATPase, transmembrane domain M"/>
    <property type="match status" value="1"/>
</dbReference>
<dbReference type="Pfam" id="PF16209">
    <property type="entry name" value="PhoLip_ATPase_N"/>
    <property type="match status" value="1"/>
</dbReference>
<dbReference type="InterPro" id="IPR036412">
    <property type="entry name" value="HAD-like_sf"/>
</dbReference>
<dbReference type="InterPro" id="IPR023299">
    <property type="entry name" value="ATPase_P-typ_cyto_dom_N"/>
</dbReference>
<evidence type="ECO:0000313" key="19">
    <source>
        <dbReference type="EMBL" id="KAJ1085062.1"/>
    </source>
</evidence>
<keyword evidence="8 15" id="KW-0460">Magnesium</keyword>
<evidence type="ECO:0000313" key="20">
    <source>
        <dbReference type="Proteomes" id="UP001066276"/>
    </source>
</evidence>
<evidence type="ECO:0000256" key="8">
    <source>
        <dbReference type="ARBA" id="ARBA00022842"/>
    </source>
</evidence>
<comment type="cofactor">
    <cofactor evidence="1 15">
        <name>Mg(2+)</name>
        <dbReference type="ChEBI" id="CHEBI:18420"/>
    </cofactor>
</comment>
<comment type="subcellular location">
    <subcellularLocation>
        <location evidence="2 16">Membrane</location>
        <topology evidence="2 16">Multi-pass membrane protein</topology>
    </subcellularLocation>
</comment>
<feature type="transmembrane region" description="Helical" evidence="16">
    <location>
        <begin position="309"/>
        <end position="335"/>
    </location>
</feature>
<feature type="binding site" evidence="14">
    <location>
        <position position="863"/>
    </location>
    <ligand>
        <name>ATP</name>
        <dbReference type="ChEBI" id="CHEBI:30616"/>
    </ligand>
</feature>
<evidence type="ECO:0000256" key="1">
    <source>
        <dbReference type="ARBA" id="ARBA00001946"/>
    </source>
</evidence>
<dbReference type="SUPFAM" id="SSF81653">
    <property type="entry name" value="Calcium ATPase, transduction domain A"/>
    <property type="match status" value="1"/>
</dbReference>
<dbReference type="PANTHER" id="PTHR24092">
    <property type="entry name" value="PROBABLE PHOSPHOLIPID-TRANSPORTING ATPASE"/>
    <property type="match status" value="1"/>
</dbReference>
<evidence type="ECO:0000256" key="4">
    <source>
        <dbReference type="ARBA" id="ARBA00022692"/>
    </source>
</evidence>
<feature type="binding site" evidence="14">
    <location>
        <position position="698"/>
    </location>
    <ligand>
        <name>ATP</name>
        <dbReference type="ChEBI" id="CHEBI:30616"/>
    </ligand>
</feature>
<feature type="binding site" evidence="15">
    <location>
        <position position="859"/>
    </location>
    <ligand>
        <name>Mg(2+)</name>
        <dbReference type="ChEBI" id="CHEBI:18420"/>
    </ligand>
</feature>